<dbReference type="PANTHER" id="PTHR43873:SF1">
    <property type="entry name" value="COBYRINATE A,C-DIAMIDE SYNTHASE"/>
    <property type="match status" value="1"/>
</dbReference>
<feature type="active site" description="Nucleophile" evidence="7">
    <location>
        <position position="332"/>
    </location>
</feature>
<evidence type="ECO:0000256" key="5">
    <source>
        <dbReference type="ARBA" id="ARBA00022842"/>
    </source>
</evidence>
<dbReference type="NCBIfam" id="TIGR00379">
    <property type="entry name" value="cobB"/>
    <property type="match status" value="1"/>
</dbReference>
<proteinExistence type="inferred from homology"/>
<dbReference type="UniPathway" id="UPA00148">
    <property type="reaction ID" value="UER00231"/>
</dbReference>
<feature type="domain" description="CobB/CobQ-like glutamine amidotransferase" evidence="9">
    <location>
        <begin position="249"/>
        <end position="437"/>
    </location>
</feature>
<dbReference type="SUPFAM" id="SSF52317">
    <property type="entry name" value="Class I glutamine amidotransferase-like"/>
    <property type="match status" value="1"/>
</dbReference>
<comment type="similarity">
    <text evidence="7">Belongs to the CobB/CbiA family.</text>
</comment>
<comment type="function">
    <text evidence="7">Catalyzes the ATP-dependent amidation of the two carboxylate groups at positions a and c of cobyrinate, using either L-glutamine or ammonia as the nitrogen source.</text>
</comment>
<evidence type="ECO:0000256" key="3">
    <source>
        <dbReference type="ARBA" id="ARBA00022741"/>
    </source>
</evidence>
<dbReference type="SUPFAM" id="SSF52540">
    <property type="entry name" value="P-loop containing nucleoside triphosphate hydrolases"/>
    <property type="match status" value="1"/>
</dbReference>
<dbReference type="Gene3D" id="3.40.50.300">
    <property type="entry name" value="P-loop containing nucleotide triphosphate hydrolases"/>
    <property type="match status" value="1"/>
</dbReference>
<dbReference type="GO" id="GO:0042242">
    <property type="term" value="F:cobyrinic acid a,c-diamide synthase activity"/>
    <property type="evidence" value="ECO:0007669"/>
    <property type="project" value="UniProtKB-UniRule"/>
</dbReference>
<dbReference type="GO" id="GO:0005524">
    <property type="term" value="F:ATP binding"/>
    <property type="evidence" value="ECO:0007669"/>
    <property type="project" value="UniProtKB-UniRule"/>
</dbReference>
<gene>
    <name evidence="7" type="primary">cbiA</name>
    <name evidence="10" type="ORF">Ami103574_09210</name>
</gene>
<dbReference type="PANTHER" id="PTHR43873">
    <property type="entry name" value="COBYRINATE A,C-DIAMIDE SYNTHASE"/>
    <property type="match status" value="1"/>
</dbReference>
<dbReference type="InterPro" id="IPR011698">
    <property type="entry name" value="GATase_3"/>
</dbReference>
<accession>A0A858BXQ7</accession>
<evidence type="ECO:0000259" key="9">
    <source>
        <dbReference type="Pfam" id="PF07685"/>
    </source>
</evidence>
<keyword evidence="3 7" id="KW-0547">Nucleotide-binding</keyword>
<dbReference type="InterPro" id="IPR002586">
    <property type="entry name" value="CobQ/CobB/MinD/ParA_Nub-bd_dom"/>
</dbReference>
<dbReference type="PROSITE" id="PS51274">
    <property type="entry name" value="GATASE_COBBQ"/>
    <property type="match status" value="1"/>
</dbReference>
<evidence type="ECO:0000259" key="8">
    <source>
        <dbReference type="Pfam" id="PF01656"/>
    </source>
</evidence>
<organism evidence="10 11">
    <name type="scientific">Aminipila butyrica</name>
    <dbReference type="NCBI Taxonomy" id="433296"/>
    <lineage>
        <taxon>Bacteria</taxon>
        <taxon>Bacillati</taxon>
        <taxon>Bacillota</taxon>
        <taxon>Clostridia</taxon>
        <taxon>Peptostreptococcales</taxon>
        <taxon>Anaerovoracaceae</taxon>
        <taxon>Aminipila</taxon>
    </lineage>
</organism>
<keyword evidence="2 7" id="KW-0436">Ligase</keyword>
<keyword evidence="5 7" id="KW-0460">Magnesium</keyword>
<dbReference type="HAMAP" id="MF_00027">
    <property type="entry name" value="CobB_CbiA"/>
    <property type="match status" value="1"/>
</dbReference>
<protein>
    <recommendedName>
        <fullName evidence="7">Cobyrinate a,c-diamide synthase</fullName>
        <ecNumber evidence="7">6.3.5.11</ecNumber>
    </recommendedName>
    <alternativeName>
        <fullName evidence="7">Cobyrinic acid a,c-diamide synthetase</fullName>
    </alternativeName>
</protein>
<comment type="miscellaneous">
    <text evidence="7">The a and c carboxylates of cobyrinate are activated for nucleophilic attack via formation of a phosphorylated intermediate by ATP. CbiA catalyzes first the amidation of the c-carboxylate, and then that of the a-carboxylate.</text>
</comment>
<dbReference type="Proteomes" id="UP000466848">
    <property type="component" value="Chromosome"/>
</dbReference>
<dbReference type="CDD" id="cd03130">
    <property type="entry name" value="GATase1_CobB"/>
    <property type="match status" value="1"/>
</dbReference>
<comment type="pathway">
    <text evidence="7">Cofactor biosynthesis; adenosylcobalamin biosynthesis; cob(II)yrinate a,c-diamide from sirohydrochlorin (anaerobic route): step 10/10.</text>
</comment>
<dbReference type="EMBL" id="CP048649">
    <property type="protein sequence ID" value="QIB69494.1"/>
    <property type="molecule type" value="Genomic_DNA"/>
</dbReference>
<comment type="catalytic activity">
    <reaction evidence="7">
        <text>cob(II)yrinate + 2 L-glutamine + 2 ATP + 2 H2O = cob(II)yrinate a,c diamide + 2 L-glutamate + 2 ADP + 2 phosphate + 2 H(+)</text>
        <dbReference type="Rhea" id="RHEA:26289"/>
        <dbReference type="ChEBI" id="CHEBI:15377"/>
        <dbReference type="ChEBI" id="CHEBI:15378"/>
        <dbReference type="ChEBI" id="CHEBI:29985"/>
        <dbReference type="ChEBI" id="CHEBI:30616"/>
        <dbReference type="ChEBI" id="CHEBI:43474"/>
        <dbReference type="ChEBI" id="CHEBI:58359"/>
        <dbReference type="ChEBI" id="CHEBI:58537"/>
        <dbReference type="ChEBI" id="CHEBI:58894"/>
        <dbReference type="ChEBI" id="CHEBI:456216"/>
        <dbReference type="EC" id="6.3.5.11"/>
    </reaction>
</comment>
<keyword evidence="11" id="KW-1185">Reference proteome</keyword>
<feature type="domain" description="CobQ/CobB/MinD/ParA nucleotide binding" evidence="8">
    <location>
        <begin position="14"/>
        <end position="192"/>
    </location>
</feature>
<dbReference type="InterPro" id="IPR004484">
    <property type="entry name" value="CbiA/CobB_synth"/>
</dbReference>
<dbReference type="Pfam" id="PF01656">
    <property type="entry name" value="CbiA"/>
    <property type="match status" value="1"/>
</dbReference>
<dbReference type="NCBIfam" id="NF002204">
    <property type="entry name" value="PRK01077.1"/>
    <property type="match status" value="1"/>
</dbReference>
<sequence>METKILPRVIMGAPGSGSGKTTVVCAILQALLNKKKHVASFKCGPDYIDPMFHKEALGLSSRNLDLFFNDIETIRYLLAKNADSGDIAIIEGVMGYYDGMTGTSYEASSYDLAKRTETPAVLILDCKGKAISMLAELKGFKELEADSQIKGVILNRISPIIYEEIKPLLEERAGVKVLGYMPTLKECSLESRHLGLITAQEIGNLKKILDTLARQAAETIDLEGLLELAESAQPISFNRPTIVSGAKVRIGVARDKAFCFYYQDNLDLLEEMGAELCYFSPLTDEKLPEGLQGLYFGGGYPELYLKELEKNISIREHIKQVLEAGVPCMAECGGFMYLHQRVQDQQGQPYSMVGAIEGESYYVGKLVRFGYIQMTAEKSNLLCAEGMSLRGHEFHYWDSSNAGDCFHAQKPRRKRNWKCVIGNEQLYAGYPHVHFYSNLQGAERFVDTCRKSKTSS</sequence>
<dbReference type="InterPro" id="IPR027417">
    <property type="entry name" value="P-loop_NTPase"/>
</dbReference>
<keyword evidence="7" id="KW-0169">Cobalamin biosynthesis</keyword>
<keyword evidence="6 7" id="KW-0315">Glutamine amidotransferase</keyword>
<name>A0A858BXQ7_9FIRM</name>
<keyword evidence="4 7" id="KW-0067">ATP-binding</keyword>
<evidence type="ECO:0000256" key="6">
    <source>
        <dbReference type="ARBA" id="ARBA00022962"/>
    </source>
</evidence>
<evidence type="ECO:0000313" key="10">
    <source>
        <dbReference type="EMBL" id="QIB69494.1"/>
    </source>
</evidence>
<evidence type="ECO:0000313" key="11">
    <source>
        <dbReference type="Proteomes" id="UP000466848"/>
    </source>
</evidence>
<evidence type="ECO:0000256" key="7">
    <source>
        <dbReference type="HAMAP-Rule" id="MF_00027"/>
    </source>
</evidence>
<dbReference type="Gene3D" id="3.40.50.880">
    <property type="match status" value="1"/>
</dbReference>
<feature type="site" description="Increases nucleophilicity of active site Cys" evidence="7">
    <location>
        <position position="432"/>
    </location>
</feature>
<dbReference type="Pfam" id="PF07685">
    <property type="entry name" value="GATase_3"/>
    <property type="match status" value="1"/>
</dbReference>
<dbReference type="EC" id="6.3.5.11" evidence="7"/>
<comment type="domain">
    <text evidence="7">Comprises of two domains. The C-terminal domain contains the binding site for glutamine and catalyzes the hydrolysis of this substrate to glutamate and ammonia. The N-terminal domain is anticipated to bind ATP and cobyrinate and catalyzes the ultimate synthesis of the diamide product. The ammonia produced via the glutaminase domain is probably translocated to the adjacent domain via a molecular tunnel, where it reacts with an activated intermediate.</text>
</comment>
<evidence type="ECO:0000256" key="2">
    <source>
        <dbReference type="ARBA" id="ARBA00022598"/>
    </source>
</evidence>
<dbReference type="KEGG" id="abut:Ami103574_09210"/>
<dbReference type="AlphaFoldDB" id="A0A858BXQ7"/>
<comment type="cofactor">
    <cofactor evidence="1 7">
        <name>Mg(2+)</name>
        <dbReference type="ChEBI" id="CHEBI:18420"/>
    </cofactor>
</comment>
<reference evidence="10 11" key="1">
    <citation type="submission" date="2020-02" db="EMBL/GenBank/DDBJ databases">
        <authorList>
            <person name="Kim Y.B."/>
            <person name="Roh S.W."/>
        </authorList>
    </citation>
    <scope>NUCLEOTIDE SEQUENCE [LARGE SCALE GENOMIC DNA]</scope>
    <source>
        <strain evidence="10 11">DSM 103574</strain>
    </source>
</reference>
<evidence type="ECO:0000256" key="1">
    <source>
        <dbReference type="ARBA" id="ARBA00001946"/>
    </source>
</evidence>
<dbReference type="GO" id="GO:0009236">
    <property type="term" value="P:cobalamin biosynthetic process"/>
    <property type="evidence" value="ECO:0007669"/>
    <property type="project" value="UniProtKB-UniRule"/>
</dbReference>
<evidence type="ECO:0000256" key="4">
    <source>
        <dbReference type="ARBA" id="ARBA00022840"/>
    </source>
</evidence>
<dbReference type="InterPro" id="IPR029062">
    <property type="entry name" value="Class_I_gatase-like"/>
</dbReference>
<dbReference type="RefSeq" id="WP_163066737.1">
    <property type="nucleotide sequence ID" value="NZ_CP048649.1"/>
</dbReference>